<feature type="transmembrane region" description="Helical" evidence="1">
    <location>
        <begin position="69"/>
        <end position="87"/>
    </location>
</feature>
<feature type="transmembrane region" description="Helical" evidence="1">
    <location>
        <begin position="16"/>
        <end position="36"/>
    </location>
</feature>
<reference evidence="2" key="1">
    <citation type="submission" date="2021-05" db="EMBL/GenBank/DDBJ databases">
        <authorList>
            <person name="Alioto T."/>
            <person name="Alioto T."/>
            <person name="Gomez Garrido J."/>
        </authorList>
    </citation>
    <scope>NUCLEOTIDE SEQUENCE</scope>
</reference>
<dbReference type="AlphaFoldDB" id="A0A8D8WXZ4"/>
<keyword evidence="1" id="KW-0472">Membrane</keyword>
<sequence length="159" mass="18631">MKGKLFGFKIRQEHQHLVWFSNLVLKYCLLLIRTRVIRGRNKTKRSTKSLLILNLTALESSTSIPLEHILILLFLSFFSIVLNIYFMKSFHCVPSNDVCRELSFLTRARACAIMFVFYSLGFIDILLSKVNYFIFCKFTKRRNLMSSFALIKTGIIYII</sequence>
<dbReference type="EMBL" id="HBUF01389036">
    <property type="protein sequence ID" value="CAG6733182.1"/>
    <property type="molecule type" value="Transcribed_RNA"/>
</dbReference>
<accession>A0A8D8WXZ4</accession>
<keyword evidence="1" id="KW-0812">Transmembrane</keyword>
<organism evidence="2">
    <name type="scientific">Cacopsylla melanoneura</name>
    <dbReference type="NCBI Taxonomy" id="428564"/>
    <lineage>
        <taxon>Eukaryota</taxon>
        <taxon>Metazoa</taxon>
        <taxon>Ecdysozoa</taxon>
        <taxon>Arthropoda</taxon>
        <taxon>Hexapoda</taxon>
        <taxon>Insecta</taxon>
        <taxon>Pterygota</taxon>
        <taxon>Neoptera</taxon>
        <taxon>Paraneoptera</taxon>
        <taxon>Hemiptera</taxon>
        <taxon>Sternorrhyncha</taxon>
        <taxon>Psylloidea</taxon>
        <taxon>Psyllidae</taxon>
        <taxon>Psyllinae</taxon>
        <taxon>Cacopsylla</taxon>
    </lineage>
</organism>
<evidence type="ECO:0000313" key="2">
    <source>
        <dbReference type="EMBL" id="CAG6676723.1"/>
    </source>
</evidence>
<evidence type="ECO:0000256" key="1">
    <source>
        <dbReference type="SAM" id="Phobius"/>
    </source>
</evidence>
<protein>
    <submittedName>
        <fullName evidence="2">Uncharacterized protein</fullName>
    </submittedName>
</protein>
<feature type="transmembrane region" description="Helical" evidence="1">
    <location>
        <begin position="107"/>
        <end position="135"/>
    </location>
</feature>
<keyword evidence="1" id="KW-1133">Transmembrane helix</keyword>
<name>A0A8D8WXZ4_9HEMI</name>
<dbReference type="EMBL" id="HBUF01240495">
    <property type="protein sequence ID" value="CAG6676723.1"/>
    <property type="molecule type" value="Transcribed_RNA"/>
</dbReference>
<proteinExistence type="predicted"/>